<dbReference type="GO" id="GO:0005739">
    <property type="term" value="C:mitochondrion"/>
    <property type="evidence" value="ECO:0007669"/>
    <property type="project" value="UniProtKB-SubCell"/>
</dbReference>
<comment type="caution">
    <text evidence="5">The sequence shown here is derived from an EMBL/GenBank/DDBJ whole genome shotgun (WGS) entry which is preliminary data.</text>
</comment>
<accession>A0A420M7Y3</accession>
<dbReference type="InterPro" id="IPR000477">
    <property type="entry name" value="RT_dom"/>
</dbReference>
<dbReference type="Gene3D" id="3.30.420.10">
    <property type="entry name" value="Ribonuclease H-like superfamily/Ribonuclease H"/>
    <property type="match status" value="1"/>
</dbReference>
<dbReference type="PANTHER" id="PTHR33481">
    <property type="entry name" value="REVERSE TRANSCRIPTASE"/>
    <property type="match status" value="1"/>
</dbReference>
<dbReference type="VEuPathDB" id="FungiDB:FOC4_g10000173"/>
<dbReference type="VEuPathDB" id="FungiDB:HZS61_008917"/>
<dbReference type="VEuPathDB" id="FungiDB:FOMG_19109"/>
<protein>
    <recommendedName>
        <fullName evidence="4">Reverse transcriptase domain-containing protein</fullName>
    </recommendedName>
</protein>
<dbReference type="VEuPathDB" id="FungiDB:FOXG_15132"/>
<feature type="region of interest" description="Disordered" evidence="3">
    <location>
        <begin position="918"/>
        <end position="939"/>
    </location>
</feature>
<dbReference type="Pfam" id="PF00078">
    <property type="entry name" value="RVT_1"/>
    <property type="match status" value="1"/>
</dbReference>
<feature type="compositionally biased region" description="Low complexity" evidence="3">
    <location>
        <begin position="918"/>
        <end position="927"/>
    </location>
</feature>
<evidence type="ECO:0000313" key="5">
    <source>
        <dbReference type="EMBL" id="RKK57271.1"/>
    </source>
</evidence>
<feature type="domain" description="Reverse transcriptase" evidence="4">
    <location>
        <begin position="49"/>
        <end position="323"/>
    </location>
</feature>
<proteinExistence type="predicted"/>
<sequence>MPDLTLEEVERQLWATKSWKAPGEDGLPAIVWKQVWPSVKHDVLAIFQASLEEGVIPDQWRHARIIPLKKPGKDDYTIAKAWRPISLLATLGKVLESVVAERISHAVETYGLLPTNHFGAQKQRSAEQALVLLQEHIFSAWRSRHVVSLVSFDVKGAYNGVCKERLLQRMKARGIPEGLLRWIDAFCSERTASIVINGQSSESRPLPQAGLPQGSPLSPILFLFFNADLVQTQIDKNGGAIAFVDDYTAWVSGPTAQSNRRGIQAIIDKALDWERRSGATFEAEKTAIIHFTRYTGRVDSEPFAIKGERVFPKDQVKILGVIMDSRLHYKQHIARAATKGLGAALELKRLKGMAPSTTRQLFTAMVAPVVDYASNVWMHACKTASAYTIHRVQRIGAQTIIGSFTSVATGVAEAEAHIATIHERFWRRASKLWVDIHTLPRTNPVRNLLRGIKAFRRFISPLRRIADVCRELPKDTMEVIQPFALAPWEARLQVILNSQGEEEEDKIKGLAKAGWAVRIATSSSARNDLVGMGGAVRIPISVARAGKINETFSVTLGTREEHNPYTAELAAIAHGLNYLPEMKYRVIVIATSNKSAAQAIGNPRQQSGQGHIREIYDAVEKLRGSGNRINIIWLPSNGELKIQKTAKMSARHATEPYMTPQRGMTKAKTTILNRTRADLRTERKLPDGVGMHSRKVDSALPGKHTRLLYDQLSWKEASVLAQLRTGMARLNGYLYQIRAAPTDECSCGRAKETVEHFLFRCVKWTTQRNEMLQCTEEKRGNLSFHLGGKAVSDGQKWTPDMDAVRATIRTKKKNNDWTGRNKVRIVWAWREQGNNERDPLDVAIFGPLKRAYRRLLLDFASVADDSHIGKITFLYTYDKARKEAITKSNAIAGFKATGLWPVNLAKVLMNPMVTETASPAATANSPAKEQDSSLLKTPRSSVQLRQALEHIPASVTQDSTVRLPFRKIGSQLDRHNFEIEKQNREITILQRENEENRPKRRKKVIYNPNAEFAKITAIKKAREHMWRTLQPERTANRVQKLKLEDLCTQFHLNIH</sequence>
<dbReference type="PROSITE" id="PS50878">
    <property type="entry name" value="RT_POL"/>
    <property type="match status" value="1"/>
</dbReference>
<dbReference type="Proteomes" id="UP000285084">
    <property type="component" value="Unassembled WGS sequence"/>
</dbReference>
<organism evidence="5 6">
    <name type="scientific">Fusarium oxysporum</name>
    <name type="common">Fusarium vascular wilt</name>
    <dbReference type="NCBI Taxonomy" id="5507"/>
    <lineage>
        <taxon>Eukaryota</taxon>
        <taxon>Fungi</taxon>
        <taxon>Dikarya</taxon>
        <taxon>Ascomycota</taxon>
        <taxon>Pezizomycotina</taxon>
        <taxon>Sordariomycetes</taxon>
        <taxon>Hypocreomycetidae</taxon>
        <taxon>Hypocreales</taxon>
        <taxon>Nectriaceae</taxon>
        <taxon>Fusarium</taxon>
        <taxon>Fusarium oxysporum species complex</taxon>
    </lineage>
</organism>
<evidence type="ECO:0000256" key="1">
    <source>
        <dbReference type="ARBA" id="ARBA00004173"/>
    </source>
</evidence>
<dbReference type="VEuPathDB" id="FungiDB:FOC1_g10000319"/>
<dbReference type="VEuPathDB" id="FungiDB:FOMG_19882"/>
<dbReference type="VEuPathDB" id="FungiDB:FOZG_17452"/>
<dbReference type="InterPro" id="IPR036397">
    <property type="entry name" value="RNaseH_sf"/>
</dbReference>
<gene>
    <name evidence="5" type="ORF">BFJ69_g17547</name>
</gene>
<dbReference type="AlphaFoldDB" id="A0A420M7Y3"/>
<evidence type="ECO:0000259" key="4">
    <source>
        <dbReference type="PROSITE" id="PS50878"/>
    </source>
</evidence>
<dbReference type="CDD" id="cd01650">
    <property type="entry name" value="RT_nLTR_like"/>
    <property type="match status" value="1"/>
</dbReference>
<dbReference type="VEuPathDB" id="FungiDB:FOXG_21402"/>
<dbReference type="VEuPathDB" id="FungiDB:FOMG_02400"/>
<dbReference type="SUPFAM" id="SSF56672">
    <property type="entry name" value="DNA/RNA polymerases"/>
    <property type="match status" value="1"/>
</dbReference>
<keyword evidence="2" id="KW-0496">Mitochondrion</keyword>
<dbReference type="InterPro" id="IPR043502">
    <property type="entry name" value="DNA/RNA_pol_sf"/>
</dbReference>
<dbReference type="PANTHER" id="PTHR33481:SF1">
    <property type="entry name" value="ENDONUCLEASE_EXONUCLEASE_PHOSPHATASE DOMAIN-CONTAINING PROTEIN-RELATED"/>
    <property type="match status" value="1"/>
</dbReference>
<dbReference type="VEuPathDB" id="FungiDB:HZS61_008963"/>
<evidence type="ECO:0000256" key="3">
    <source>
        <dbReference type="SAM" id="MobiDB-lite"/>
    </source>
</evidence>
<dbReference type="VEuPathDB" id="FungiDB:FOC1_g10010017"/>
<dbReference type="EMBL" id="MRCX01000876">
    <property type="protein sequence ID" value="RKK57271.1"/>
    <property type="molecule type" value="Genomic_DNA"/>
</dbReference>
<dbReference type="VEuPathDB" id="FungiDB:FOC4_g10000212"/>
<evidence type="ECO:0000313" key="6">
    <source>
        <dbReference type="Proteomes" id="UP000285084"/>
    </source>
</evidence>
<reference evidence="5 6" key="1">
    <citation type="journal article" date="2018" name="Sci. Rep.">
        <title>Characterisation of pathogen-specific regions and novel effector candidates in Fusarium oxysporum f. sp. cepae.</title>
        <authorList>
            <person name="Armitage A.D."/>
            <person name="Taylor A."/>
            <person name="Sobczyk M.K."/>
            <person name="Baxter L."/>
            <person name="Greenfield B.P."/>
            <person name="Bates H.J."/>
            <person name="Wilson F."/>
            <person name="Jackson A.C."/>
            <person name="Ott S."/>
            <person name="Harrison R.J."/>
            <person name="Clarkson J.P."/>
        </authorList>
    </citation>
    <scope>NUCLEOTIDE SEQUENCE [LARGE SCALE GENOMIC DNA]</scope>
    <source>
        <strain evidence="5 6">Fo_A13</strain>
    </source>
</reference>
<evidence type="ECO:0000256" key="2">
    <source>
        <dbReference type="ARBA" id="ARBA00023128"/>
    </source>
</evidence>
<name>A0A420M7Y3_FUSOX</name>
<dbReference type="GO" id="GO:0003676">
    <property type="term" value="F:nucleic acid binding"/>
    <property type="evidence" value="ECO:0007669"/>
    <property type="project" value="InterPro"/>
</dbReference>
<comment type="subcellular location">
    <subcellularLocation>
        <location evidence="1">Mitochondrion</location>
    </subcellularLocation>
</comment>
<dbReference type="VEuPathDB" id="FungiDB:FOXG_21503"/>